<feature type="region of interest" description="Disordered" evidence="1">
    <location>
        <begin position="368"/>
        <end position="418"/>
    </location>
</feature>
<protein>
    <submittedName>
        <fullName evidence="2">Uncharacterized protein</fullName>
    </submittedName>
</protein>
<accession>X6NBN1</accession>
<keyword evidence="3" id="KW-1185">Reference proteome</keyword>
<sequence length="418" mass="48268">MSTFSSALFVGSFGVDCEDAARRLAKDREKRVVFCARVYFFNEINDLFHITIMNLTLGAMNFVIAMIGQEFVFIVTYPCTDKKKTIKRTIVFAFCKTKYTTFQKMTASVFKLGCRPFKAMTDRASLIADVKFDRLQDWDISPLTSDENQVNESKNAILGRVWRFGKQKLQKSAIFWGVHSFNSNEVASEEEEEEAIINEEEPKRSKKEIKAKRLAANDKKSQTAKACVDNDSHDKHGVFFVVVESKSEPEGRGGGGGEKRKREEKKKECIKVGRGMWMERYVFFFFFFLREVKFEDFLGQSVEEQSYKKKEDDSANKNTHNDIDISNIFKAFDDIMIAAMNTQKQSNERHDALMSNEEYEKMKSTFHDENNVHIPPPPTNKRSIQNSTTTSTETNNRHFADMRKSEPFQRNAKKNDLP</sequence>
<reference evidence="2 3" key="1">
    <citation type="journal article" date="2013" name="Curr. Biol.">
        <title>The Genome of the Foraminiferan Reticulomyxa filosa.</title>
        <authorList>
            <person name="Glockner G."/>
            <person name="Hulsmann N."/>
            <person name="Schleicher M."/>
            <person name="Noegel A.A."/>
            <person name="Eichinger L."/>
            <person name="Gallinger C."/>
            <person name="Pawlowski J."/>
            <person name="Sierra R."/>
            <person name="Euteneuer U."/>
            <person name="Pillet L."/>
            <person name="Moustafa A."/>
            <person name="Platzer M."/>
            <person name="Groth M."/>
            <person name="Szafranski K."/>
            <person name="Schliwa M."/>
        </authorList>
    </citation>
    <scope>NUCLEOTIDE SEQUENCE [LARGE SCALE GENOMIC DNA]</scope>
</reference>
<dbReference type="AlphaFoldDB" id="X6NBN1"/>
<evidence type="ECO:0000256" key="1">
    <source>
        <dbReference type="SAM" id="MobiDB-lite"/>
    </source>
</evidence>
<evidence type="ECO:0000313" key="3">
    <source>
        <dbReference type="Proteomes" id="UP000023152"/>
    </source>
</evidence>
<name>X6NBN1_RETFI</name>
<dbReference type="EMBL" id="ASPP01010129">
    <property type="protein sequence ID" value="ETO23189.1"/>
    <property type="molecule type" value="Genomic_DNA"/>
</dbReference>
<dbReference type="Proteomes" id="UP000023152">
    <property type="component" value="Unassembled WGS sequence"/>
</dbReference>
<feature type="region of interest" description="Disordered" evidence="1">
    <location>
        <begin position="246"/>
        <end position="265"/>
    </location>
</feature>
<evidence type="ECO:0000313" key="2">
    <source>
        <dbReference type="EMBL" id="ETO23189.1"/>
    </source>
</evidence>
<feature type="compositionally biased region" description="Basic and acidic residues" evidence="1">
    <location>
        <begin position="395"/>
        <end position="418"/>
    </location>
</feature>
<comment type="caution">
    <text evidence="2">The sequence shown here is derived from an EMBL/GenBank/DDBJ whole genome shotgun (WGS) entry which is preliminary data.</text>
</comment>
<proteinExistence type="predicted"/>
<gene>
    <name evidence="2" type="ORF">RFI_13996</name>
</gene>
<organism evidence="2 3">
    <name type="scientific">Reticulomyxa filosa</name>
    <dbReference type="NCBI Taxonomy" id="46433"/>
    <lineage>
        <taxon>Eukaryota</taxon>
        <taxon>Sar</taxon>
        <taxon>Rhizaria</taxon>
        <taxon>Retaria</taxon>
        <taxon>Foraminifera</taxon>
        <taxon>Monothalamids</taxon>
        <taxon>Reticulomyxidae</taxon>
        <taxon>Reticulomyxa</taxon>
    </lineage>
</organism>